<dbReference type="OrthoDB" id="9797252at2"/>
<evidence type="ECO:0000259" key="1">
    <source>
        <dbReference type="Pfam" id="PF08241"/>
    </source>
</evidence>
<evidence type="ECO:0000313" key="2">
    <source>
        <dbReference type="EMBL" id="EWT07126.1"/>
    </source>
</evidence>
<dbReference type="GO" id="GO:0032259">
    <property type="term" value="P:methylation"/>
    <property type="evidence" value="ECO:0007669"/>
    <property type="project" value="UniProtKB-KW"/>
</dbReference>
<keyword evidence="3" id="KW-1185">Reference proteome</keyword>
<accession>W9GLK5</accession>
<gene>
    <name evidence="2" type="ORF">N864_10865</name>
</gene>
<dbReference type="Pfam" id="PF08241">
    <property type="entry name" value="Methyltransf_11"/>
    <property type="match status" value="1"/>
</dbReference>
<organism evidence="2 3">
    <name type="scientific">Intrasporangium chromatireducens Q5-1</name>
    <dbReference type="NCBI Taxonomy" id="584657"/>
    <lineage>
        <taxon>Bacteria</taxon>
        <taxon>Bacillati</taxon>
        <taxon>Actinomycetota</taxon>
        <taxon>Actinomycetes</taxon>
        <taxon>Micrococcales</taxon>
        <taxon>Intrasporangiaceae</taxon>
        <taxon>Intrasporangium</taxon>
    </lineage>
</organism>
<protein>
    <submittedName>
        <fullName evidence="2">Methyltransferase type 11</fullName>
    </submittedName>
</protein>
<reference evidence="3" key="1">
    <citation type="submission" date="2013-08" db="EMBL/GenBank/DDBJ databases">
        <title>Intrasporangium oryzae NRRL B-24470.</title>
        <authorList>
            <person name="Liu H."/>
            <person name="Wang G."/>
        </authorList>
    </citation>
    <scope>NUCLEOTIDE SEQUENCE [LARGE SCALE GENOMIC DNA]</scope>
    <source>
        <strain evidence="3">Q5-1</strain>
    </source>
</reference>
<proteinExistence type="predicted"/>
<comment type="caution">
    <text evidence="2">The sequence shown here is derived from an EMBL/GenBank/DDBJ whole genome shotgun (WGS) entry which is preliminary data.</text>
</comment>
<name>W9GLK5_9MICO</name>
<keyword evidence="2" id="KW-0808">Transferase</keyword>
<dbReference type="Gene3D" id="3.40.50.150">
    <property type="entry name" value="Vaccinia Virus protein VP39"/>
    <property type="match status" value="1"/>
</dbReference>
<dbReference type="AlphaFoldDB" id="W9GLK5"/>
<dbReference type="EMBL" id="AWQS01000020">
    <property type="protein sequence ID" value="EWT07126.1"/>
    <property type="molecule type" value="Genomic_DNA"/>
</dbReference>
<dbReference type="Proteomes" id="UP000019494">
    <property type="component" value="Unassembled WGS sequence"/>
</dbReference>
<keyword evidence="2" id="KW-0489">Methyltransferase</keyword>
<dbReference type="InterPro" id="IPR013216">
    <property type="entry name" value="Methyltransf_11"/>
</dbReference>
<dbReference type="GO" id="GO:0008757">
    <property type="term" value="F:S-adenosylmethionine-dependent methyltransferase activity"/>
    <property type="evidence" value="ECO:0007669"/>
    <property type="project" value="InterPro"/>
</dbReference>
<evidence type="ECO:0000313" key="3">
    <source>
        <dbReference type="Proteomes" id="UP000019494"/>
    </source>
</evidence>
<sequence>MAALARQRGIHVTDAVAEALPFPDDRFALTAFITSLCFVTDPPRALAEASRVTRPGGSVLIAYLNLASAAGAHLAATQHEDPYFAHARLRTTTELRALLADADLAADGAQQVIAEAGQPPRVSSGADQGLFCVLRARVASTTKPPR</sequence>
<dbReference type="SUPFAM" id="SSF53335">
    <property type="entry name" value="S-adenosyl-L-methionine-dependent methyltransferases"/>
    <property type="match status" value="1"/>
</dbReference>
<dbReference type="InterPro" id="IPR029063">
    <property type="entry name" value="SAM-dependent_MTases_sf"/>
</dbReference>
<feature type="domain" description="Methyltransferase type 11" evidence="1">
    <location>
        <begin position="5"/>
        <end position="61"/>
    </location>
</feature>